<evidence type="ECO:0000256" key="6">
    <source>
        <dbReference type="PIRSR" id="PIRSR601461-1"/>
    </source>
</evidence>
<dbReference type="Proteomes" id="UP001141552">
    <property type="component" value="Unassembled WGS sequence"/>
</dbReference>
<feature type="active site" evidence="6">
    <location>
        <position position="103"/>
    </location>
</feature>
<protein>
    <recommendedName>
        <fullName evidence="8">Peptidase A1 domain-containing protein</fullName>
    </recommendedName>
</protein>
<proteinExistence type="inferred from homology"/>
<evidence type="ECO:0000256" key="7">
    <source>
        <dbReference type="SAM" id="SignalP"/>
    </source>
</evidence>
<keyword evidence="4" id="KW-0378">Hydrolase</keyword>
<dbReference type="AlphaFoldDB" id="A0A9Q0F184"/>
<dbReference type="Gene3D" id="2.40.70.10">
    <property type="entry name" value="Acid Proteases"/>
    <property type="match status" value="2"/>
</dbReference>
<dbReference type="Pfam" id="PF14543">
    <property type="entry name" value="TAXi_N"/>
    <property type="match status" value="1"/>
</dbReference>
<keyword evidence="5" id="KW-0325">Glycoprotein</keyword>
<dbReference type="InterPro" id="IPR033121">
    <property type="entry name" value="PEPTIDASE_A1"/>
</dbReference>
<dbReference type="CDD" id="cd05476">
    <property type="entry name" value="pepsin_A_like_plant"/>
    <property type="match status" value="1"/>
</dbReference>
<evidence type="ECO:0000259" key="8">
    <source>
        <dbReference type="PROSITE" id="PS51767"/>
    </source>
</evidence>
<keyword evidence="10" id="KW-1185">Reference proteome</keyword>
<dbReference type="InterPro" id="IPR032861">
    <property type="entry name" value="TAXi_N"/>
</dbReference>
<keyword evidence="2" id="KW-0645">Protease</keyword>
<dbReference type="PANTHER" id="PTHR13683:SF679">
    <property type="entry name" value="ASPARTYL PROTEASE FAMILY PROTEIN 2"/>
    <property type="match status" value="1"/>
</dbReference>
<dbReference type="GO" id="GO:0006508">
    <property type="term" value="P:proteolysis"/>
    <property type="evidence" value="ECO:0007669"/>
    <property type="project" value="UniProtKB-KW"/>
</dbReference>
<evidence type="ECO:0000256" key="2">
    <source>
        <dbReference type="ARBA" id="ARBA00022670"/>
    </source>
</evidence>
<dbReference type="PANTHER" id="PTHR13683">
    <property type="entry name" value="ASPARTYL PROTEASES"/>
    <property type="match status" value="1"/>
</dbReference>
<evidence type="ECO:0000256" key="5">
    <source>
        <dbReference type="ARBA" id="ARBA00023180"/>
    </source>
</evidence>
<evidence type="ECO:0000313" key="10">
    <source>
        <dbReference type="Proteomes" id="UP001141552"/>
    </source>
</evidence>
<comment type="caution">
    <text evidence="9">The sequence shown here is derived from an EMBL/GenBank/DDBJ whole genome shotgun (WGS) entry which is preliminary data.</text>
</comment>
<feature type="domain" description="Peptidase A1" evidence="8">
    <location>
        <begin position="84"/>
        <end position="420"/>
    </location>
</feature>
<keyword evidence="3" id="KW-0064">Aspartyl protease</keyword>
<evidence type="ECO:0000256" key="4">
    <source>
        <dbReference type="ARBA" id="ARBA00022801"/>
    </source>
</evidence>
<organism evidence="9 10">
    <name type="scientific">Turnera subulata</name>
    <dbReference type="NCBI Taxonomy" id="218843"/>
    <lineage>
        <taxon>Eukaryota</taxon>
        <taxon>Viridiplantae</taxon>
        <taxon>Streptophyta</taxon>
        <taxon>Embryophyta</taxon>
        <taxon>Tracheophyta</taxon>
        <taxon>Spermatophyta</taxon>
        <taxon>Magnoliopsida</taxon>
        <taxon>eudicotyledons</taxon>
        <taxon>Gunneridae</taxon>
        <taxon>Pentapetalae</taxon>
        <taxon>rosids</taxon>
        <taxon>fabids</taxon>
        <taxon>Malpighiales</taxon>
        <taxon>Passifloraceae</taxon>
        <taxon>Turnera</taxon>
    </lineage>
</organism>
<sequence>MASSFVSLAVMFIVVSFHMIEVDAPKKNTSSLPSPSPSRSHLSIKFSIHHVSTLSAQNNIKPQQRFKRRPNHSSFQSIYARGEYLVRLKLGYDSDLTAHFLLDTGSSLIWWQCAPCIVCFNQTDDLYDSEDTTISSYEPVGCDMCSIPSALYLKPKCTGGKCIFTYGYMDESKVQGVVGQEYVSDEDGGFQEYLTFGCANNNIGKFGGTYSGILGFGRNNDWSFPGQVQATRFSYCFNSKLDRESTLYIESIPSFVDAHVGFDVPLIRNSQFYYVDFEGFSIDGVPVPINNHTWKRDEDGGYGVVLDTGTPITRLEQKAYIIFRDRFVKAVPNTKYHPVDGYDTCYRMLGWGLKYFPRVTLRFGKNKELDLTLAQMIIEPRQNVYCLAILPERRRTILGSRLMRGTRFTYDVARETVRVVPQAC</sequence>
<accession>A0A9Q0F184</accession>
<dbReference type="EMBL" id="JAKUCV010007767">
    <property type="protein sequence ID" value="KAJ4822067.1"/>
    <property type="molecule type" value="Genomic_DNA"/>
</dbReference>
<feature type="signal peptide" evidence="7">
    <location>
        <begin position="1"/>
        <end position="24"/>
    </location>
</feature>
<feature type="chain" id="PRO_5040398319" description="Peptidase A1 domain-containing protein" evidence="7">
    <location>
        <begin position="25"/>
        <end position="424"/>
    </location>
</feature>
<keyword evidence="7" id="KW-0732">Signal</keyword>
<evidence type="ECO:0000256" key="1">
    <source>
        <dbReference type="ARBA" id="ARBA00007447"/>
    </source>
</evidence>
<dbReference type="InterPro" id="IPR032799">
    <property type="entry name" value="TAXi_C"/>
</dbReference>
<dbReference type="PROSITE" id="PS51767">
    <property type="entry name" value="PEPTIDASE_A1"/>
    <property type="match status" value="1"/>
</dbReference>
<gene>
    <name evidence="9" type="ORF">Tsubulata_049912</name>
</gene>
<evidence type="ECO:0000256" key="3">
    <source>
        <dbReference type="ARBA" id="ARBA00022750"/>
    </source>
</evidence>
<reference evidence="9" key="1">
    <citation type="submission" date="2022-02" db="EMBL/GenBank/DDBJ databases">
        <authorList>
            <person name="Henning P.M."/>
            <person name="McCubbin A.G."/>
            <person name="Shore J.S."/>
        </authorList>
    </citation>
    <scope>NUCLEOTIDE SEQUENCE</scope>
    <source>
        <strain evidence="9">F60SS</strain>
        <tissue evidence="9">Leaves</tissue>
    </source>
</reference>
<dbReference type="OrthoDB" id="851873at2759"/>
<dbReference type="InterPro" id="IPR034161">
    <property type="entry name" value="Pepsin-like_plant"/>
</dbReference>
<name>A0A9Q0F184_9ROSI</name>
<feature type="active site" evidence="6">
    <location>
        <position position="307"/>
    </location>
</feature>
<dbReference type="InterPro" id="IPR021109">
    <property type="entry name" value="Peptidase_aspartic_dom_sf"/>
</dbReference>
<dbReference type="SUPFAM" id="SSF50630">
    <property type="entry name" value="Acid proteases"/>
    <property type="match status" value="1"/>
</dbReference>
<comment type="similarity">
    <text evidence="1">Belongs to the peptidase A1 family.</text>
</comment>
<dbReference type="InterPro" id="IPR001461">
    <property type="entry name" value="Aspartic_peptidase_A1"/>
</dbReference>
<reference evidence="9" key="2">
    <citation type="journal article" date="2023" name="Plants (Basel)">
        <title>Annotation of the Turnera subulata (Passifloraceae) Draft Genome Reveals the S-Locus Evolved after the Divergence of Turneroideae from Passifloroideae in a Stepwise Manner.</title>
        <authorList>
            <person name="Henning P.M."/>
            <person name="Roalson E.H."/>
            <person name="Mir W."/>
            <person name="McCubbin A.G."/>
            <person name="Shore J.S."/>
        </authorList>
    </citation>
    <scope>NUCLEOTIDE SEQUENCE</scope>
    <source>
        <strain evidence="9">F60SS</strain>
    </source>
</reference>
<dbReference type="Pfam" id="PF14541">
    <property type="entry name" value="TAXi_C"/>
    <property type="match status" value="1"/>
</dbReference>
<dbReference type="GO" id="GO:0004190">
    <property type="term" value="F:aspartic-type endopeptidase activity"/>
    <property type="evidence" value="ECO:0007669"/>
    <property type="project" value="UniProtKB-KW"/>
</dbReference>
<evidence type="ECO:0000313" key="9">
    <source>
        <dbReference type="EMBL" id="KAJ4822067.1"/>
    </source>
</evidence>